<reference evidence="2 3" key="1">
    <citation type="submission" date="2024-03" db="EMBL/GenBank/DDBJ databases">
        <title>Human intestinal bacterial collection.</title>
        <authorList>
            <person name="Pauvert C."/>
            <person name="Hitch T.C.A."/>
            <person name="Clavel T."/>
        </authorList>
    </citation>
    <scope>NUCLEOTIDE SEQUENCE [LARGE SCALE GENOMIC DNA]</scope>
    <source>
        <strain evidence="2 3">CLA-AA-H185</strain>
    </source>
</reference>
<comment type="caution">
    <text evidence="2">The sequence shown here is derived from an EMBL/GenBank/DDBJ whole genome shotgun (WGS) entry which is preliminary data.</text>
</comment>
<dbReference type="PANTHER" id="PTHR37292:SF2">
    <property type="entry name" value="DUF262 DOMAIN-CONTAINING PROTEIN"/>
    <property type="match status" value="1"/>
</dbReference>
<dbReference type="Pfam" id="PF03235">
    <property type="entry name" value="GmrSD_N"/>
    <property type="match status" value="1"/>
</dbReference>
<sequence length="787" mass="90916">MNDDLKRVNLRDIVDRISENTIVLPDFQRGFTWKENNRQKALLASVLTKLPIGTVLFLNVKTEDYGYKKIGKNERNIDNLEGKQEVKALLDGQQRITVLTAFLSTKLQRENIDDLVSPTLERRYFLNLPSFQSVINSKKEDLFGGTILSFPNSFRGNYPEISSEEMKERITFVHDRKKAFLYEKAETKDTREIREYCRNVNNSEDGDAYLLPLFYLLDACEPGAPGAVILEDVVKEIGAEYEKSIRSWLQAEEYPIEEKEQYLEKFGLEDAQREAVLEEIKTGTLFLPKEEREDNFSDLLKERKMQWGMHLCEYLRKCIEDIRLYEIAISVNDKKRAIDIYENLNLGGKSLSVFDLILAKASRHTQEKGNLFTQIVDDIERDHREEYTSFVEKCSPGQKNSYKNHIADSDKPYSAVGRIGCWDKSQKELSATYIKALMNLLGIIDYFSEGDPGFSLRDAEKIQNLNVKVTKREYLLQIPSEKIYGYVEVACQGLDRAALFLQMRCGIRKLGEIHYNLMWVILGTVFLDEAWFEDSEVLDYMEVWYWSAILSGEFKIEQNRAFIRNLQNVLSEIQNIKESDKTFTKALCNNVLTDKKFADRDIVLMKNPSVYPEEVIGNTICQFYLSETYSDILKPLPEKNDYQPQTLSALNDSVKLQKHHIMPIGSLSVKYKDANKTTESRRKDNSSPYNSPLNFLLISEKANGLIQNHTLKEYFELCDKTALNSVDIEDHTFTDMSDREIGYRIGDEALQLFLEKRYDDFKSRITAKCRNLLNCSDICCGEGQGGN</sequence>
<evidence type="ECO:0000313" key="2">
    <source>
        <dbReference type="EMBL" id="MEQ2558142.1"/>
    </source>
</evidence>
<dbReference type="Proteomes" id="UP001454489">
    <property type="component" value="Unassembled WGS sequence"/>
</dbReference>
<evidence type="ECO:0000313" key="3">
    <source>
        <dbReference type="Proteomes" id="UP001454489"/>
    </source>
</evidence>
<organism evidence="2 3">
    <name type="scientific">Maccoyibacter intestinihominis</name>
    <dbReference type="NCBI Taxonomy" id="3133499"/>
    <lineage>
        <taxon>Bacteria</taxon>
        <taxon>Bacillati</taxon>
        <taxon>Bacillota</taxon>
        <taxon>Clostridia</taxon>
        <taxon>Lachnospirales</taxon>
        <taxon>Lachnospiraceae</taxon>
        <taxon>Maccoyibacter</taxon>
    </lineage>
</organism>
<dbReference type="PANTHER" id="PTHR37292">
    <property type="entry name" value="VNG6097C"/>
    <property type="match status" value="1"/>
</dbReference>
<dbReference type="RefSeq" id="WP_353531029.1">
    <property type="nucleotide sequence ID" value="NZ_JBBMEX010000009.1"/>
</dbReference>
<keyword evidence="3" id="KW-1185">Reference proteome</keyword>
<dbReference type="EMBL" id="JBBMEX010000009">
    <property type="protein sequence ID" value="MEQ2558142.1"/>
    <property type="molecule type" value="Genomic_DNA"/>
</dbReference>
<gene>
    <name evidence="2" type="ORF">WMO43_09705</name>
</gene>
<proteinExistence type="predicted"/>
<protein>
    <submittedName>
        <fullName evidence="2">DUF262 domain-containing protein</fullName>
    </submittedName>
</protein>
<dbReference type="InterPro" id="IPR004919">
    <property type="entry name" value="GmrSD_N"/>
</dbReference>
<accession>A0ABV1HGG1</accession>
<evidence type="ECO:0000259" key="1">
    <source>
        <dbReference type="Pfam" id="PF03235"/>
    </source>
</evidence>
<feature type="domain" description="GmrSD restriction endonucleases N-terminal" evidence="1">
    <location>
        <begin position="11"/>
        <end position="360"/>
    </location>
</feature>
<name>A0ABV1HGG1_9FIRM</name>